<evidence type="ECO:0000313" key="10">
    <source>
        <dbReference type="EMBL" id="KHN70095.1"/>
    </source>
</evidence>
<evidence type="ECO:0000256" key="7">
    <source>
        <dbReference type="PROSITE-ProRule" id="PRU10132"/>
    </source>
</evidence>
<dbReference type="OrthoDB" id="10252231at2759"/>
<comment type="caution">
    <text evidence="10">The sequence shown here is derived from an EMBL/GenBank/DDBJ whole genome shotgun (WGS) entry which is preliminary data.</text>
</comment>
<dbReference type="VEuPathDB" id="MicrosporidiaDB:M896_030820"/>
<name>A0A0B2UM95_9MICR</name>
<dbReference type="InterPro" id="IPR000594">
    <property type="entry name" value="ThiF_NAD_FAD-bd"/>
</dbReference>
<feature type="active site" description="Glycyl thioester intermediate" evidence="7">
    <location>
        <position position="617"/>
    </location>
</feature>
<keyword evidence="11" id="KW-1185">Reference proteome</keyword>
<dbReference type="GeneID" id="26261366"/>
<dbReference type="RefSeq" id="XP_014564137.1">
    <property type="nucleotide sequence ID" value="XM_014708651.1"/>
</dbReference>
<keyword evidence="4" id="KW-0547">Nucleotide-binding</keyword>
<dbReference type="GO" id="GO:0019948">
    <property type="term" value="F:SUMO activating enzyme activity"/>
    <property type="evidence" value="ECO:0007669"/>
    <property type="project" value="TreeGrafter"/>
</dbReference>
<dbReference type="InterPro" id="IPR033127">
    <property type="entry name" value="UBQ-activ_enz_E1_Cys_AS"/>
</dbReference>
<dbReference type="FunCoup" id="A0A0B2UM95">
    <property type="interactions" value="300"/>
</dbReference>
<evidence type="ECO:0000256" key="2">
    <source>
        <dbReference type="ARBA" id="ARBA00005673"/>
    </source>
</evidence>
<evidence type="ECO:0000256" key="4">
    <source>
        <dbReference type="ARBA" id="ARBA00022741"/>
    </source>
</evidence>
<comment type="similarity">
    <text evidence="2">Belongs to the ubiquitin-activating E1 family.</text>
</comment>
<dbReference type="PANTHER" id="PTHR10953:SF4">
    <property type="entry name" value="UBIQUITIN-ACTIVATING ENZYME E1 C-TERMINAL DOMAIN-CONTAINING PROTEIN"/>
    <property type="match status" value="1"/>
</dbReference>
<keyword evidence="3" id="KW-0436">Ligase</keyword>
<keyword evidence="5" id="KW-0833">Ubl conjugation pathway</keyword>
<dbReference type="InterPro" id="IPR042302">
    <property type="entry name" value="E1_FCCH_sf"/>
</dbReference>
<dbReference type="Proteomes" id="UP000031056">
    <property type="component" value="Unassembled WGS sequence"/>
</dbReference>
<dbReference type="GO" id="GO:0031510">
    <property type="term" value="C:SUMO activating enzyme complex"/>
    <property type="evidence" value="ECO:0007669"/>
    <property type="project" value="TreeGrafter"/>
</dbReference>
<dbReference type="GO" id="GO:0005524">
    <property type="term" value="F:ATP binding"/>
    <property type="evidence" value="ECO:0007669"/>
    <property type="project" value="UniProtKB-KW"/>
</dbReference>
<dbReference type="InParanoid" id="A0A0B2UM95"/>
<dbReference type="PANTHER" id="PTHR10953">
    <property type="entry name" value="UBIQUITIN-ACTIVATING ENZYME E1"/>
    <property type="match status" value="1"/>
</dbReference>
<evidence type="ECO:0000256" key="3">
    <source>
        <dbReference type="ARBA" id="ARBA00022598"/>
    </source>
</evidence>
<dbReference type="GO" id="GO:0016567">
    <property type="term" value="P:protein ubiquitination"/>
    <property type="evidence" value="ECO:0007669"/>
    <property type="project" value="UniProtKB-UniPathway"/>
</dbReference>
<dbReference type="InterPro" id="IPR042063">
    <property type="entry name" value="Ubi_acti_E1_SCCH"/>
</dbReference>
<dbReference type="HOGENOM" id="CLU_002556_0_0_1"/>
<dbReference type="InterPro" id="IPR038252">
    <property type="entry name" value="UBA_E1_C_sf"/>
</dbReference>
<dbReference type="PROSITE" id="PS00865">
    <property type="entry name" value="UBIQUITIN_ACTIVAT_2"/>
    <property type="match status" value="1"/>
</dbReference>
<protein>
    <submittedName>
        <fullName evidence="10">Ubiquitin-activating enzyme E1</fullName>
    </submittedName>
</protein>
<dbReference type="STRING" id="1354746.A0A0B2UM95"/>
<dbReference type="SUPFAM" id="SSF69572">
    <property type="entry name" value="Activating enzymes of the ubiquitin-like proteins"/>
    <property type="match status" value="2"/>
</dbReference>
<organism evidence="10 11">
    <name type="scientific">Ordospora colligata OC4</name>
    <dbReference type="NCBI Taxonomy" id="1354746"/>
    <lineage>
        <taxon>Eukaryota</taxon>
        <taxon>Fungi</taxon>
        <taxon>Fungi incertae sedis</taxon>
        <taxon>Microsporidia</taxon>
        <taxon>Ordosporidae</taxon>
        <taxon>Ordospora</taxon>
    </lineage>
</organism>
<feature type="domain" description="Ubiquitin-activating enzyme E1 C-terminal" evidence="9">
    <location>
        <begin position="885"/>
        <end position="1001"/>
    </location>
</feature>
<dbReference type="Pfam" id="PF00899">
    <property type="entry name" value="ThiF"/>
    <property type="match status" value="2"/>
</dbReference>
<sequence>MKNNGDAEIDESLYSRQLYVVGKDAMRKMMRSRVLVIGLDGLGQEVVKNICLAGVSRVALFDESTVAEEDLCTGFYFRRSDIGRPKDVSVLERFKAMNEYVSVEVVKEPSTFEGYDVVVVCNEGYVEQTRMNEKARQSGCMFIGCQVQGLFSQVFCDFGAEFICVDRTGEIPVSGMINDISCEGVMTVVDEQRHNLEDMDIIKVTQCEEYEGKYFRVKVMSPIQVKLQAVDGVRLFDEETEFKEEKFKAVYGGDFEQQKKPTMISFKPLSVAVENPGILGFNYEVGERNLVIHKCFVVLGEYIEQHKQMPSGEEFLSVFVKKYRSHFEFEGLIRQFGRQCGGMLMPMCSVVGGFVAQEVLKAIGSKFTPLQQFFYFDAIDVIPDESKSDGECEHTKDIQCDNRCMNGDECRYAPMIRCIGRKNVEKLFKLNVFMVGAGAIGCEHLKNMVMCGIGRDGRISVTDMDAIEQSNLNRQFLFRSCDVSKMKAEVAVREVTTLNEDFLKVDGYEVRKTVDLMNGVSGATSLQPNLVYYNLKVGRETEAVFSDRMFQSVNVIATALDNVDARLYVDERCVVNRKFLVDAGTSGTKGNVQVIVPFHTESYGSSQDPPEKSIPLCTIKNFPHSIEHTIEWARSEFEFKFHDQVNQIKEYLSRSKDCEDESESDSGGRTRDTNNETIEDLVEKMPFDEKDCIRNGIMLFVKLFHTSIKNLVTAFPPDSKTKEGQPFWMPPKRPPVTISFNVSNELHILFVQSAANIFAFNFGIGKSISKEMVVDLVKNEILVEDVPGSSSGVVEETGFKGCMDPESIIPASFEKDDDANFHVDFVYAAANLRAANYKIRQVDRLTVKGIAGRIIPAIATTTAVVSGLAILEMMKQAFGVEHTKFKNSFLNLALPFFASTDPMEPQKQTYKIENKKYTYTLWSRLEYKDAKLGTILEAFEIQFKKKISMVTAGNVLVYWDFDSKYADNLEKTIGELVKREPGQMLVILDVVTDDDDEFPRIVVVFD</sequence>
<dbReference type="InterPro" id="IPR035985">
    <property type="entry name" value="Ubiquitin-activating_enz"/>
</dbReference>
<evidence type="ECO:0000256" key="8">
    <source>
        <dbReference type="SAM" id="MobiDB-lite"/>
    </source>
</evidence>
<dbReference type="Gene3D" id="3.40.50.720">
    <property type="entry name" value="NAD(P)-binding Rossmann-like Domain"/>
    <property type="match status" value="2"/>
</dbReference>
<dbReference type="Pfam" id="PF09358">
    <property type="entry name" value="E1_UFD"/>
    <property type="match status" value="1"/>
</dbReference>
<dbReference type="Gene3D" id="3.50.50.80">
    <property type="entry name" value="Ubiquitin-activating enzyme E1, inactive adenylation domain, subdomain 1"/>
    <property type="match status" value="1"/>
</dbReference>
<proteinExistence type="inferred from homology"/>
<dbReference type="EMBL" id="JOKQ01000003">
    <property type="protein sequence ID" value="KHN70095.1"/>
    <property type="molecule type" value="Genomic_DNA"/>
</dbReference>
<dbReference type="InterPro" id="IPR045886">
    <property type="entry name" value="ThiF/MoeB/HesA"/>
</dbReference>
<dbReference type="Gene3D" id="1.10.10.2660">
    <property type="entry name" value="Ubiquitin-activating enzyme E1, SCCH domain"/>
    <property type="match status" value="1"/>
</dbReference>
<comment type="pathway">
    <text evidence="1">Protein modification; protein ubiquitination.</text>
</comment>
<evidence type="ECO:0000259" key="9">
    <source>
        <dbReference type="SMART" id="SM00985"/>
    </source>
</evidence>
<evidence type="ECO:0000256" key="6">
    <source>
        <dbReference type="ARBA" id="ARBA00022840"/>
    </source>
</evidence>
<dbReference type="Gene3D" id="3.10.290.60">
    <property type="entry name" value="Ubiquitin-activating enzyme E1, UFD domain"/>
    <property type="match status" value="1"/>
</dbReference>
<dbReference type="SMART" id="SM00985">
    <property type="entry name" value="UBA_e1_C"/>
    <property type="match status" value="1"/>
</dbReference>
<dbReference type="InterPro" id="IPR042449">
    <property type="entry name" value="Ub-E1_IAD_1"/>
</dbReference>
<evidence type="ECO:0000256" key="5">
    <source>
        <dbReference type="ARBA" id="ARBA00022786"/>
    </source>
</evidence>
<dbReference type="PRINTS" id="PR01849">
    <property type="entry name" value="UBIQUITINACT"/>
</dbReference>
<evidence type="ECO:0000313" key="11">
    <source>
        <dbReference type="Proteomes" id="UP000031056"/>
    </source>
</evidence>
<dbReference type="Pfam" id="PF10585">
    <property type="entry name" value="UBA_E1_SCCH"/>
    <property type="match status" value="2"/>
</dbReference>
<gene>
    <name evidence="10" type="ORF">M896_030820</name>
</gene>
<dbReference type="InterPro" id="IPR019572">
    <property type="entry name" value="UBA_E1_SCCH"/>
</dbReference>
<dbReference type="GO" id="GO:0005737">
    <property type="term" value="C:cytoplasm"/>
    <property type="evidence" value="ECO:0007669"/>
    <property type="project" value="TreeGrafter"/>
</dbReference>
<dbReference type="Gene3D" id="2.40.30.180">
    <property type="entry name" value="Ubiquitin-activating enzyme E1, FCCH domain"/>
    <property type="match status" value="1"/>
</dbReference>
<accession>A0A0B2UM95</accession>
<keyword evidence="6" id="KW-0067">ATP-binding</keyword>
<dbReference type="InterPro" id="IPR018965">
    <property type="entry name" value="Ub-activating_enz_E1_C"/>
</dbReference>
<reference evidence="10 11" key="1">
    <citation type="journal article" date="2014" name="MBio">
        <title>The Ordospora colligata genome; evolution of extreme reduction in microsporidia and host-to-parasite horizontal gene transfer.</title>
        <authorList>
            <person name="Pombert J.-F."/>
            <person name="Haag K.L."/>
            <person name="Beidas S."/>
            <person name="Ebert D."/>
            <person name="Keeling P.J."/>
        </authorList>
    </citation>
    <scope>NUCLEOTIDE SEQUENCE [LARGE SCALE GENOMIC DNA]</scope>
    <source>
        <strain evidence="10 11">OC4</strain>
    </source>
</reference>
<evidence type="ECO:0000256" key="1">
    <source>
        <dbReference type="ARBA" id="ARBA00004906"/>
    </source>
</evidence>
<dbReference type="InterPro" id="IPR000011">
    <property type="entry name" value="UBQ/SUMO-activ_enz_E1-like"/>
</dbReference>
<dbReference type="AlphaFoldDB" id="A0A0B2UM95"/>
<feature type="region of interest" description="Disordered" evidence="8">
    <location>
        <begin position="653"/>
        <end position="676"/>
    </location>
</feature>
<dbReference type="GO" id="GO:0016925">
    <property type="term" value="P:protein sumoylation"/>
    <property type="evidence" value="ECO:0007669"/>
    <property type="project" value="TreeGrafter"/>
</dbReference>
<dbReference type="UniPathway" id="UPA00143"/>